<evidence type="ECO:0000256" key="9">
    <source>
        <dbReference type="HAMAP-Rule" id="MF_00135"/>
    </source>
</evidence>
<dbReference type="SUPFAM" id="SSF51366">
    <property type="entry name" value="Ribulose-phoshate binding barrel"/>
    <property type="match status" value="1"/>
</dbReference>
<dbReference type="Pfam" id="PF00697">
    <property type="entry name" value="PRAI"/>
    <property type="match status" value="1"/>
</dbReference>
<dbReference type="EMBL" id="SMAF01000015">
    <property type="protein sequence ID" value="TCS96331.1"/>
    <property type="molecule type" value="Genomic_DNA"/>
</dbReference>
<dbReference type="GO" id="GO:0004640">
    <property type="term" value="F:phosphoribosylanthranilate isomerase activity"/>
    <property type="evidence" value="ECO:0007669"/>
    <property type="project" value="UniProtKB-UniRule"/>
</dbReference>
<feature type="domain" description="N-(5'phosphoribosyl) anthranilate isomerase (PRAI)" evidence="10">
    <location>
        <begin position="9"/>
        <end position="206"/>
    </location>
</feature>
<reference evidence="11 12" key="1">
    <citation type="submission" date="2019-03" db="EMBL/GenBank/DDBJ databases">
        <title>Genomic Encyclopedia of Type Strains, Phase IV (KMG-IV): sequencing the most valuable type-strain genomes for metagenomic binning, comparative biology and taxonomic classification.</title>
        <authorList>
            <person name="Goeker M."/>
        </authorList>
    </citation>
    <scope>NUCLEOTIDE SEQUENCE [LARGE SCALE GENOMIC DNA]</scope>
    <source>
        <strain evidence="11 12">DSM 21944</strain>
    </source>
</reference>
<keyword evidence="12" id="KW-1185">Reference proteome</keyword>
<dbReference type="GO" id="GO:0000162">
    <property type="term" value="P:L-tryptophan biosynthetic process"/>
    <property type="evidence" value="ECO:0007669"/>
    <property type="project" value="UniProtKB-UniRule"/>
</dbReference>
<dbReference type="InterPro" id="IPR044643">
    <property type="entry name" value="TrpF_fam"/>
</dbReference>
<comment type="caution">
    <text evidence="11">The sequence shown here is derived from an EMBL/GenBank/DDBJ whole genome shotgun (WGS) entry which is preliminary data.</text>
</comment>
<dbReference type="AlphaFoldDB" id="A0A4S3KZA9"/>
<name>A0A4S3KZA9_9GAMM</name>
<evidence type="ECO:0000256" key="2">
    <source>
        <dbReference type="ARBA" id="ARBA00004664"/>
    </source>
</evidence>
<comment type="pathway">
    <text evidence="2 9">Amino-acid biosynthesis; L-tryptophan biosynthesis; L-tryptophan from chorismate: step 3/5.</text>
</comment>
<dbReference type="OrthoDB" id="9796196at2"/>
<evidence type="ECO:0000256" key="7">
    <source>
        <dbReference type="ARBA" id="ARBA00023141"/>
    </source>
</evidence>
<protein>
    <recommendedName>
        <fullName evidence="4 9">N-(5'-phosphoribosyl)anthranilate isomerase</fullName>
        <shortName evidence="9">PRAI</shortName>
        <ecNumber evidence="3 9">5.3.1.24</ecNumber>
    </recommendedName>
</protein>
<evidence type="ECO:0000256" key="8">
    <source>
        <dbReference type="ARBA" id="ARBA00023235"/>
    </source>
</evidence>
<keyword evidence="8 9" id="KW-0413">Isomerase</keyword>
<evidence type="ECO:0000259" key="10">
    <source>
        <dbReference type="Pfam" id="PF00697"/>
    </source>
</evidence>
<sequence>MNAQPPAIKFCGLTRVADVEIACALDVDYIGFVFAHGSPRRVDLARAVELAEAARRQPRQARIVALVRDSSPGDVDAVVAAVRPDLLQFHGSEDEASCSRFGIPYWKALGVLGVDDAQAHVETSHPSAEALLLDAHAPGGAGGSGHALDWSQWPRTPRRLVLAGGLRPDNVANAITLTRPFAVDVSSGIESAPGVKDPQRMAAFVAAVRACDH</sequence>
<evidence type="ECO:0000256" key="4">
    <source>
        <dbReference type="ARBA" id="ARBA00022272"/>
    </source>
</evidence>
<evidence type="ECO:0000313" key="11">
    <source>
        <dbReference type="EMBL" id="TCS96331.1"/>
    </source>
</evidence>
<accession>A0A4S3KZA9</accession>
<keyword evidence="7 9" id="KW-0057">Aromatic amino acid biosynthesis</keyword>
<organism evidence="11 12">
    <name type="scientific">Pseudofulvimonas gallinarii</name>
    <dbReference type="NCBI Taxonomy" id="634155"/>
    <lineage>
        <taxon>Bacteria</taxon>
        <taxon>Pseudomonadati</taxon>
        <taxon>Pseudomonadota</taxon>
        <taxon>Gammaproteobacteria</taxon>
        <taxon>Lysobacterales</taxon>
        <taxon>Rhodanobacteraceae</taxon>
        <taxon>Pseudofulvimonas</taxon>
    </lineage>
</organism>
<dbReference type="HAMAP" id="MF_00135">
    <property type="entry name" value="PRAI"/>
    <property type="match status" value="1"/>
</dbReference>
<comment type="catalytic activity">
    <reaction evidence="1 9">
        <text>N-(5-phospho-beta-D-ribosyl)anthranilate = 1-(2-carboxyphenylamino)-1-deoxy-D-ribulose 5-phosphate</text>
        <dbReference type="Rhea" id="RHEA:21540"/>
        <dbReference type="ChEBI" id="CHEBI:18277"/>
        <dbReference type="ChEBI" id="CHEBI:58613"/>
        <dbReference type="EC" id="5.3.1.24"/>
    </reaction>
</comment>
<dbReference type="PANTHER" id="PTHR42894:SF1">
    <property type="entry name" value="N-(5'-PHOSPHORIBOSYL)ANTHRANILATE ISOMERASE"/>
    <property type="match status" value="1"/>
</dbReference>
<dbReference type="InterPro" id="IPR001240">
    <property type="entry name" value="PRAI_dom"/>
</dbReference>
<evidence type="ECO:0000256" key="3">
    <source>
        <dbReference type="ARBA" id="ARBA00012572"/>
    </source>
</evidence>
<evidence type="ECO:0000256" key="6">
    <source>
        <dbReference type="ARBA" id="ARBA00022822"/>
    </source>
</evidence>
<evidence type="ECO:0000256" key="1">
    <source>
        <dbReference type="ARBA" id="ARBA00001164"/>
    </source>
</evidence>
<keyword evidence="6 9" id="KW-0822">Tryptophan biosynthesis</keyword>
<dbReference type="UniPathway" id="UPA00035">
    <property type="reaction ID" value="UER00042"/>
</dbReference>
<dbReference type="Gene3D" id="3.20.20.70">
    <property type="entry name" value="Aldolase class I"/>
    <property type="match status" value="1"/>
</dbReference>
<proteinExistence type="inferred from homology"/>
<dbReference type="InterPro" id="IPR013785">
    <property type="entry name" value="Aldolase_TIM"/>
</dbReference>
<dbReference type="EC" id="5.3.1.24" evidence="3 9"/>
<dbReference type="Proteomes" id="UP000294599">
    <property type="component" value="Unassembled WGS sequence"/>
</dbReference>
<evidence type="ECO:0000256" key="5">
    <source>
        <dbReference type="ARBA" id="ARBA00022605"/>
    </source>
</evidence>
<comment type="similarity">
    <text evidence="9">Belongs to the TrpF family.</text>
</comment>
<evidence type="ECO:0000313" key="12">
    <source>
        <dbReference type="Proteomes" id="UP000294599"/>
    </source>
</evidence>
<gene>
    <name evidence="9" type="primary">trpF</name>
    <name evidence="11" type="ORF">EDC25_11519</name>
</gene>
<dbReference type="PANTHER" id="PTHR42894">
    <property type="entry name" value="N-(5'-PHOSPHORIBOSYL)ANTHRANILATE ISOMERASE"/>
    <property type="match status" value="1"/>
</dbReference>
<keyword evidence="5 9" id="KW-0028">Amino-acid biosynthesis</keyword>
<dbReference type="CDD" id="cd00405">
    <property type="entry name" value="PRAI"/>
    <property type="match status" value="1"/>
</dbReference>
<dbReference type="InterPro" id="IPR011060">
    <property type="entry name" value="RibuloseP-bd_barrel"/>
</dbReference>